<name>A0ABY4SY19_9ENTR</name>
<dbReference type="EMBL" id="CP097762">
    <property type="protein sequence ID" value="URJ24882.1"/>
    <property type="molecule type" value="Genomic_DNA"/>
</dbReference>
<dbReference type="InterPro" id="IPR024519">
    <property type="entry name" value="IAT_beta"/>
</dbReference>
<feature type="domain" description="Inverse autotransporter beta-domain" evidence="2">
    <location>
        <begin position="91"/>
        <end position="303"/>
    </location>
</feature>
<dbReference type="Pfam" id="PF11924">
    <property type="entry name" value="IAT_beta"/>
    <property type="match status" value="1"/>
</dbReference>
<evidence type="ECO:0000259" key="2">
    <source>
        <dbReference type="Pfam" id="PF11924"/>
    </source>
</evidence>
<dbReference type="Proteomes" id="UP001056834">
    <property type="component" value="Chromosome"/>
</dbReference>
<proteinExistence type="predicted"/>
<accession>A0ABY4SY19</accession>
<dbReference type="RefSeq" id="WP_250223002.1">
    <property type="nucleotide sequence ID" value="NZ_CP097762.1"/>
</dbReference>
<evidence type="ECO:0000256" key="1">
    <source>
        <dbReference type="SAM" id="MobiDB-lite"/>
    </source>
</evidence>
<sequence>MQIITAISVIFFILLYNLEAKASNIKHIKHYFDNNNSLLEYIHIPTTKLPINNYYVPYNLNNHFNNKIKKINTPLYTYTEPLRSKRNSTIIQLKNDSIDVLYSFLGQNNTLKHTTSFIQLGINKNCCSKNKIINIGVGKKYSLNKYCGIGYNTFYHCPISTEIYKPHAINVNLEYWIKNTSLTIKNYFNLYSNNDFHQHLYQRCHIMHPKNGQQINIQTKSKYFPQFTGIIKLEQFNYDKQYKKFFYRKNNRYVSLELNYQPIPILNFNINNIFTDKKHKNTICQFIINYQFGIPILQQIRSVKDKLILPYHHDIKIIQFFIPTATQLNNYTLFNQFKSYKEFVQQNTNIVSGYPGEIKIIQPYKNKLSTTVDNTQSLINPGDNIVALNNDAYIVRLSNTPETTEVIDITYTKSQNKTNKLNELRVITKSFPKNTIPDQQINDPDINTSDEFKINLKNNTIQQNKQTHEIIPTINSNNSKYDSSDDDNIILDQIPYIENQYDDTTIKTNDFVFPTPPPMLESLELFSTNTTETPPSRATSTQNDNNNKIPTTTAAEFQEMEPTPLSSSLSTKKNDNSIHTEENYQNNALNMQDDNLSLSMLLINNKNKNFSSIGTQEYLDKIENTIKTQKNTKRYSDIEKVFMKLHQTDSSSSISEDCLTDDSNNSYY</sequence>
<dbReference type="Gene3D" id="2.40.160.160">
    <property type="entry name" value="Inverse autotransporter, beta-domain"/>
    <property type="match status" value="1"/>
</dbReference>
<evidence type="ECO:0000313" key="4">
    <source>
        <dbReference type="Proteomes" id="UP001056834"/>
    </source>
</evidence>
<protein>
    <submittedName>
        <fullName evidence="3">Inverse autotransporter beta domain-containing protein</fullName>
    </submittedName>
</protein>
<gene>
    <name evidence="3" type="ORF">M9405_01795</name>
</gene>
<organism evidence="3 4">
    <name type="scientific">Candidatus Blochmannia ocreatus</name>
    <name type="common">nom. nud.</name>
    <dbReference type="NCBI Taxonomy" id="251538"/>
    <lineage>
        <taxon>Bacteria</taxon>
        <taxon>Pseudomonadati</taxon>
        <taxon>Pseudomonadota</taxon>
        <taxon>Gammaproteobacteria</taxon>
        <taxon>Enterobacterales</taxon>
        <taxon>Enterobacteriaceae</taxon>
        <taxon>ant endosymbionts</taxon>
        <taxon>Candidatus Blochmanniella</taxon>
    </lineage>
</organism>
<evidence type="ECO:0000313" key="3">
    <source>
        <dbReference type="EMBL" id="URJ24882.1"/>
    </source>
</evidence>
<reference evidence="3" key="1">
    <citation type="submission" date="2022-05" db="EMBL/GenBank/DDBJ databases">
        <title>Impact of host demography and evolutionary history on endosymbiont molecular evolution: a test in carpenter ants (Genus Camponotus) and their Blochmannia endosymbionts.</title>
        <authorList>
            <person name="Manthey J.D."/>
            <person name="Giron J.C."/>
            <person name="Hruska J.P."/>
        </authorList>
    </citation>
    <scope>NUCLEOTIDE SEQUENCE</scope>
    <source>
        <strain evidence="3">C-006</strain>
    </source>
</reference>
<keyword evidence="4" id="KW-1185">Reference proteome</keyword>
<feature type="region of interest" description="Disordered" evidence="1">
    <location>
        <begin position="528"/>
        <end position="549"/>
    </location>
</feature>
<dbReference type="InterPro" id="IPR038177">
    <property type="entry name" value="IAT_beta_sf"/>
</dbReference>